<evidence type="ECO:0008006" key="3">
    <source>
        <dbReference type="Google" id="ProtNLM"/>
    </source>
</evidence>
<evidence type="ECO:0000313" key="2">
    <source>
        <dbReference type="Proteomes" id="UP000034753"/>
    </source>
</evidence>
<proteinExistence type="predicted"/>
<reference evidence="1 2" key="1">
    <citation type="journal article" date="2015" name="Nature">
        <title>rRNA introns, odd ribosomes, and small enigmatic genomes across a large radiation of phyla.</title>
        <authorList>
            <person name="Brown C.T."/>
            <person name="Hug L.A."/>
            <person name="Thomas B.C."/>
            <person name="Sharon I."/>
            <person name="Castelle C.J."/>
            <person name="Singh A."/>
            <person name="Wilkins M.J."/>
            <person name="Williams K.H."/>
            <person name="Banfield J.F."/>
        </authorList>
    </citation>
    <scope>NUCLEOTIDE SEQUENCE [LARGE SCALE GENOMIC DNA]</scope>
</reference>
<gene>
    <name evidence="1" type="ORF">UU67_C0021G0003</name>
</gene>
<protein>
    <recommendedName>
        <fullName evidence="3">HEPN domain-containing protein</fullName>
    </recommendedName>
</protein>
<organism evidence="1 2">
    <name type="scientific">Candidatus Daviesbacteria bacterium GW2011_GWB1_41_5</name>
    <dbReference type="NCBI Taxonomy" id="1618429"/>
    <lineage>
        <taxon>Bacteria</taxon>
        <taxon>Candidatus Daviesiibacteriota</taxon>
    </lineage>
</organism>
<dbReference type="EMBL" id="LCBN01000021">
    <property type="protein sequence ID" value="KKS13600.1"/>
    <property type="molecule type" value="Genomic_DNA"/>
</dbReference>
<name>A0A0G0WLE0_9BACT</name>
<dbReference type="Proteomes" id="UP000034753">
    <property type="component" value="Unassembled WGS sequence"/>
</dbReference>
<evidence type="ECO:0000313" key="1">
    <source>
        <dbReference type="EMBL" id="KKS13600.1"/>
    </source>
</evidence>
<sequence length="132" mass="15659">MDLIKITPNKERARNILSMIALIEERIKLQNVEKMAALIISDYYEIIKELITAILLVDGYKTLSHKDLIDYVKEKYKEFSQHEISVLDNLRILRNRIAYEGFHIEKSHLSRNEYLFKSIIIKLRKILEEKGI</sequence>
<comment type="caution">
    <text evidence="1">The sequence shown here is derived from an EMBL/GenBank/DDBJ whole genome shotgun (WGS) entry which is preliminary data.</text>
</comment>
<accession>A0A0G0WLE0</accession>
<dbReference type="Gene3D" id="1.20.120.330">
    <property type="entry name" value="Nucleotidyltransferases domain 2"/>
    <property type="match status" value="1"/>
</dbReference>
<dbReference type="AlphaFoldDB" id="A0A0G0WLE0"/>